<dbReference type="GO" id="GO:0016491">
    <property type="term" value="F:oxidoreductase activity"/>
    <property type="evidence" value="ECO:0007669"/>
    <property type="project" value="InterPro"/>
</dbReference>
<dbReference type="AlphaFoldDB" id="A0AA40BY29"/>
<dbReference type="Pfam" id="PF00881">
    <property type="entry name" value="Nitroreductase"/>
    <property type="match status" value="1"/>
</dbReference>
<dbReference type="EMBL" id="JAULSR010000005">
    <property type="protein sequence ID" value="KAK0618096.1"/>
    <property type="molecule type" value="Genomic_DNA"/>
</dbReference>
<sequence length="185" mass="19788">MVGAFVGLSYALASTHPLRPPADRLKRALLAAANSSDAEPAIPPLPEAFAHFRSELGEEVFGVGLGIARSDTQARRAANLRNYDFFSAPVAVIVSMDRKLASVDAMTVGMYLQTFLLALTESGVASCVEVSVAGYPEVIRKELGIAENMDILCGVAVGYEDDTMKVNHLRTMRSAVEETTVLLNA</sequence>
<dbReference type="SUPFAM" id="SSF55469">
    <property type="entry name" value="FMN-dependent nitroreductase-like"/>
    <property type="match status" value="1"/>
</dbReference>
<protein>
    <recommendedName>
        <fullName evidence="1">Nitroreductase domain-containing protein</fullName>
    </recommendedName>
</protein>
<gene>
    <name evidence="2" type="ORF">B0T17DRAFT_618728</name>
</gene>
<evidence type="ECO:0000259" key="1">
    <source>
        <dbReference type="Pfam" id="PF00881"/>
    </source>
</evidence>
<organism evidence="2 3">
    <name type="scientific">Bombardia bombarda</name>
    <dbReference type="NCBI Taxonomy" id="252184"/>
    <lineage>
        <taxon>Eukaryota</taxon>
        <taxon>Fungi</taxon>
        <taxon>Dikarya</taxon>
        <taxon>Ascomycota</taxon>
        <taxon>Pezizomycotina</taxon>
        <taxon>Sordariomycetes</taxon>
        <taxon>Sordariomycetidae</taxon>
        <taxon>Sordariales</taxon>
        <taxon>Lasiosphaeriaceae</taxon>
        <taxon>Bombardia</taxon>
    </lineage>
</organism>
<name>A0AA40BY29_9PEZI</name>
<reference evidence="2" key="1">
    <citation type="submission" date="2023-06" db="EMBL/GenBank/DDBJ databases">
        <title>Genome-scale phylogeny and comparative genomics of the fungal order Sordariales.</title>
        <authorList>
            <consortium name="Lawrence Berkeley National Laboratory"/>
            <person name="Hensen N."/>
            <person name="Bonometti L."/>
            <person name="Westerberg I."/>
            <person name="Brannstrom I.O."/>
            <person name="Guillou S."/>
            <person name="Cros-Aarteil S."/>
            <person name="Calhoun S."/>
            <person name="Haridas S."/>
            <person name="Kuo A."/>
            <person name="Mondo S."/>
            <person name="Pangilinan J."/>
            <person name="Riley R."/>
            <person name="LaButti K."/>
            <person name="Andreopoulos B."/>
            <person name="Lipzen A."/>
            <person name="Chen C."/>
            <person name="Yanf M."/>
            <person name="Daum C."/>
            <person name="Ng V."/>
            <person name="Clum A."/>
            <person name="Steindorff A."/>
            <person name="Ohm R."/>
            <person name="Martin F."/>
            <person name="Silar P."/>
            <person name="Natvig D."/>
            <person name="Lalanne C."/>
            <person name="Gautier V."/>
            <person name="Ament-velasquez S.L."/>
            <person name="Kruys A."/>
            <person name="Hutchinson M.I."/>
            <person name="Powell A.J."/>
            <person name="Barry K."/>
            <person name="Miller A.N."/>
            <person name="Grigoriev I.V."/>
            <person name="Debuchy R."/>
            <person name="Gladieux P."/>
            <person name="Thoren M.H."/>
            <person name="Johannesson H."/>
        </authorList>
    </citation>
    <scope>NUCLEOTIDE SEQUENCE</scope>
    <source>
        <strain evidence="2">SMH3391-2</strain>
    </source>
</reference>
<comment type="caution">
    <text evidence="2">The sequence shown here is derived from an EMBL/GenBank/DDBJ whole genome shotgun (WGS) entry which is preliminary data.</text>
</comment>
<keyword evidence="3" id="KW-1185">Reference proteome</keyword>
<proteinExistence type="predicted"/>
<dbReference type="InterPro" id="IPR029479">
    <property type="entry name" value="Nitroreductase"/>
</dbReference>
<dbReference type="InterPro" id="IPR000415">
    <property type="entry name" value="Nitroreductase-like"/>
</dbReference>
<dbReference type="Proteomes" id="UP001174934">
    <property type="component" value="Unassembled WGS sequence"/>
</dbReference>
<feature type="domain" description="Nitroreductase" evidence="1">
    <location>
        <begin position="53"/>
        <end position="159"/>
    </location>
</feature>
<dbReference type="Gene3D" id="3.40.109.10">
    <property type="entry name" value="NADH Oxidase"/>
    <property type="match status" value="1"/>
</dbReference>
<evidence type="ECO:0000313" key="2">
    <source>
        <dbReference type="EMBL" id="KAK0618096.1"/>
    </source>
</evidence>
<evidence type="ECO:0000313" key="3">
    <source>
        <dbReference type="Proteomes" id="UP001174934"/>
    </source>
</evidence>
<accession>A0AA40BY29</accession>